<reference evidence="3 4" key="1">
    <citation type="submission" date="2025-04" db="UniProtKB">
        <authorList>
            <consortium name="RefSeq"/>
        </authorList>
    </citation>
    <scope>IDENTIFICATION</scope>
</reference>
<feature type="region of interest" description="Disordered" evidence="1">
    <location>
        <begin position="294"/>
        <end position="386"/>
    </location>
</feature>
<accession>A0A9Y4KFQ1</accession>
<evidence type="ECO:0000313" key="4">
    <source>
        <dbReference type="RefSeq" id="XP_008292533.1"/>
    </source>
</evidence>
<feature type="compositionally biased region" description="Polar residues" evidence="1">
    <location>
        <begin position="242"/>
        <end position="258"/>
    </location>
</feature>
<evidence type="ECO:0000313" key="3">
    <source>
        <dbReference type="RefSeq" id="XP_008292532.1"/>
    </source>
</evidence>
<feature type="compositionally biased region" description="Basic and acidic residues" evidence="1">
    <location>
        <begin position="148"/>
        <end position="179"/>
    </location>
</feature>
<sequence>MYSNRSEHSHRRQYGDRSSRQWDEYDDWQEERREPHRETPRDSYHKYGGDGLGSTERSCRSREFSDSPKRLYSKDSLNRERSRKSPARRRMSSPVWDPSEKKKRRFAENDESDYRYRGEPQDKGYWQPDSSSRAHVAKSFKDAPPQEDEFKYRKTPQDSRHRHRHEEFPYRQLHNELTYRRSSGCYEDRDADERSRDRSQERTRSQDRSTKNYTKPRERPDSPSTSSHHEDYRQNRTRFLLNESSKQSFESDVSTQSAAGPEPRSTKGFQRFLDVLNKGVDVDVLTKIVTSSEVKDQPLSPTSFMNSADRSWRQQNNWSEREGSHRRTASPQPRHRSLSPHRPPPSNDKPQQQSDGRQRYFSRRSRSPSVAEKVTLTPEDEHKRRQMQDVLQAIGMDLGFEELGQMSHRIQERLYGKKEGDKGRKVSKEGSTWRMYSPKRRSRSSSSSRSSFSSLPREYHARKDSYSAQREEPEAQQLHQAADYGQMMSSLQDSEKCQLNRESSAALQPFPPTSTYSVSEPPAPPAMPTYSPVSCSPLPYPPLSPALSAALPPLLPHAAPGVFLPRLPPFMPYPRIQPLNIFPAMLAQTRQLYPPHMNHPRPPLFGLPDVNTVQPLNTAQKSKTLSRPRCLQVIETKQPG</sequence>
<feature type="compositionally biased region" description="Basic and acidic residues" evidence="1">
    <location>
        <begin position="57"/>
        <end position="80"/>
    </location>
</feature>
<feature type="compositionally biased region" description="Basic residues" evidence="1">
    <location>
        <begin position="326"/>
        <end position="339"/>
    </location>
</feature>
<proteinExistence type="predicted"/>
<organism evidence="2 4">
    <name type="scientific">Stegastes partitus</name>
    <name type="common">bicolor damselfish</name>
    <dbReference type="NCBI Taxonomy" id="144197"/>
    <lineage>
        <taxon>Eukaryota</taxon>
        <taxon>Metazoa</taxon>
        <taxon>Chordata</taxon>
        <taxon>Craniata</taxon>
        <taxon>Vertebrata</taxon>
        <taxon>Euteleostomi</taxon>
        <taxon>Actinopterygii</taxon>
        <taxon>Neopterygii</taxon>
        <taxon>Teleostei</taxon>
        <taxon>Neoteleostei</taxon>
        <taxon>Acanthomorphata</taxon>
        <taxon>Ovalentaria</taxon>
        <taxon>Pomacentridae</taxon>
        <taxon>Stegastes</taxon>
    </lineage>
</organism>
<gene>
    <name evidence="3 4" type="primary">LOC103366541</name>
</gene>
<feature type="compositionally biased region" description="Basic and acidic residues" evidence="1">
    <location>
        <begin position="106"/>
        <end position="122"/>
    </location>
</feature>
<dbReference type="AlphaFoldDB" id="A0A9Y4KFQ1"/>
<dbReference type="RefSeq" id="XP_008292532.1">
    <property type="nucleotide sequence ID" value="XM_008294310.1"/>
</dbReference>
<feature type="compositionally biased region" description="Basic and acidic residues" evidence="1">
    <location>
        <begin position="30"/>
        <end position="48"/>
    </location>
</feature>
<feature type="compositionally biased region" description="Basic and acidic residues" evidence="1">
    <location>
        <begin position="186"/>
        <end position="234"/>
    </location>
</feature>
<feature type="compositionally biased region" description="Low complexity" evidence="1">
    <location>
        <begin position="444"/>
        <end position="454"/>
    </location>
</feature>
<feature type="compositionally biased region" description="Basic and acidic residues" evidence="1">
    <location>
        <begin position="13"/>
        <end position="23"/>
    </location>
</feature>
<dbReference type="Proteomes" id="UP000694891">
    <property type="component" value="Unplaced"/>
</dbReference>
<feature type="compositionally biased region" description="Polar residues" evidence="1">
    <location>
        <begin position="299"/>
        <end position="318"/>
    </location>
</feature>
<dbReference type="GeneID" id="103366541"/>
<name>A0A9Y4KFQ1_9TELE</name>
<evidence type="ECO:0000313" key="2">
    <source>
        <dbReference type="Proteomes" id="UP000694891"/>
    </source>
</evidence>
<feature type="region of interest" description="Disordered" evidence="1">
    <location>
        <begin position="413"/>
        <end position="526"/>
    </location>
</feature>
<protein>
    <submittedName>
        <fullName evidence="3 4">Serine/arginine repetitive matrix protein 1-like</fullName>
    </submittedName>
</protein>
<feature type="compositionally biased region" description="Basic and acidic residues" evidence="1">
    <location>
        <begin position="413"/>
        <end position="428"/>
    </location>
</feature>
<feature type="compositionally biased region" description="Basic residues" evidence="1">
    <location>
        <begin position="81"/>
        <end position="91"/>
    </location>
</feature>
<feature type="compositionally biased region" description="Basic and acidic residues" evidence="1">
    <location>
        <begin position="457"/>
        <end position="473"/>
    </location>
</feature>
<dbReference type="RefSeq" id="XP_008292533.1">
    <property type="nucleotide sequence ID" value="XM_008294311.1"/>
</dbReference>
<keyword evidence="2" id="KW-1185">Reference proteome</keyword>
<feature type="region of interest" description="Disordered" evidence="1">
    <location>
        <begin position="1"/>
        <end position="268"/>
    </location>
</feature>
<evidence type="ECO:0000256" key="1">
    <source>
        <dbReference type="SAM" id="MobiDB-lite"/>
    </source>
</evidence>